<dbReference type="SUPFAM" id="SSF54637">
    <property type="entry name" value="Thioesterase/thiol ester dehydrase-isomerase"/>
    <property type="match status" value="2"/>
</dbReference>
<feature type="transmembrane region" description="Helical" evidence="1">
    <location>
        <begin position="73"/>
        <end position="93"/>
    </location>
</feature>
<keyword evidence="1" id="KW-0812">Transmembrane</keyword>
<dbReference type="PANTHER" id="PTHR11066">
    <property type="entry name" value="ACYL-COA THIOESTERASE"/>
    <property type="match status" value="1"/>
</dbReference>
<dbReference type="Pfam" id="PF20789">
    <property type="entry name" value="4HBT_3C"/>
    <property type="match status" value="1"/>
</dbReference>
<dbReference type="CDD" id="cd03444">
    <property type="entry name" value="Thioesterase_II_repeat1"/>
    <property type="match status" value="1"/>
</dbReference>
<dbReference type="InterPro" id="IPR003703">
    <property type="entry name" value="Acyl_CoA_thio"/>
</dbReference>
<organism evidence="4">
    <name type="scientific">Aspergillus flavus</name>
    <dbReference type="NCBI Taxonomy" id="5059"/>
    <lineage>
        <taxon>Eukaryota</taxon>
        <taxon>Fungi</taxon>
        <taxon>Dikarya</taxon>
        <taxon>Ascomycota</taxon>
        <taxon>Pezizomycotina</taxon>
        <taxon>Eurotiomycetes</taxon>
        <taxon>Eurotiomycetidae</taxon>
        <taxon>Eurotiales</taxon>
        <taxon>Aspergillaceae</taxon>
        <taxon>Aspergillus</taxon>
        <taxon>Aspergillus subgen. Circumdati</taxon>
    </lineage>
</organism>
<dbReference type="AlphaFoldDB" id="A0A5N6H3N6"/>
<evidence type="ECO:0000259" key="2">
    <source>
        <dbReference type="Pfam" id="PF13622"/>
    </source>
</evidence>
<dbReference type="Pfam" id="PF13622">
    <property type="entry name" value="4HBT_3"/>
    <property type="match status" value="1"/>
</dbReference>
<proteinExistence type="predicted"/>
<accession>A0A5N6H3N6</accession>
<name>A0A5N6H3N6_ASPFL</name>
<dbReference type="InterPro" id="IPR029069">
    <property type="entry name" value="HotDog_dom_sf"/>
</dbReference>
<dbReference type="CDD" id="cd03445">
    <property type="entry name" value="Thioesterase_II_repeat2"/>
    <property type="match status" value="1"/>
</dbReference>
<evidence type="ECO:0000313" key="4">
    <source>
        <dbReference type="EMBL" id="KAB8249126.1"/>
    </source>
</evidence>
<dbReference type="VEuPathDB" id="FungiDB:AFLA_004019"/>
<dbReference type="GO" id="GO:0009062">
    <property type="term" value="P:fatty acid catabolic process"/>
    <property type="evidence" value="ECO:0007669"/>
    <property type="project" value="TreeGrafter"/>
</dbReference>
<reference evidence="4" key="1">
    <citation type="submission" date="2019-04" db="EMBL/GenBank/DDBJ databases">
        <title>Friends and foes A comparative genomics study of 23 Aspergillus species from section Flavi.</title>
        <authorList>
            <consortium name="DOE Joint Genome Institute"/>
            <person name="Kjaerbolling I."/>
            <person name="Vesth T."/>
            <person name="Frisvad J.C."/>
            <person name="Nybo J.L."/>
            <person name="Theobald S."/>
            <person name="Kildgaard S."/>
            <person name="Isbrandt T."/>
            <person name="Kuo A."/>
            <person name="Sato A."/>
            <person name="Lyhne E.K."/>
            <person name="Kogle M.E."/>
            <person name="Wiebenga A."/>
            <person name="Kun R.S."/>
            <person name="Lubbers R.J."/>
            <person name="Makela M.R."/>
            <person name="Barry K."/>
            <person name="Chovatia M."/>
            <person name="Clum A."/>
            <person name="Daum C."/>
            <person name="Haridas S."/>
            <person name="He G."/>
            <person name="LaButti K."/>
            <person name="Lipzen A."/>
            <person name="Mondo S."/>
            <person name="Riley R."/>
            <person name="Salamov A."/>
            <person name="Simmons B.A."/>
            <person name="Magnuson J.K."/>
            <person name="Henrissat B."/>
            <person name="Mortensen U.H."/>
            <person name="Larsen T.O."/>
            <person name="Devries R.P."/>
            <person name="Grigoriev I.V."/>
            <person name="Machida M."/>
            <person name="Baker S.E."/>
            <person name="Andersen M.R."/>
        </authorList>
    </citation>
    <scope>NUCLEOTIDE SEQUENCE [LARGE SCALE GENOMIC DNA]</scope>
    <source>
        <strain evidence="4">CBS 121.62</strain>
    </source>
</reference>
<gene>
    <name evidence="4" type="ORF">BDV35DRAFT_378474</name>
</gene>
<feature type="domain" description="Acyl-CoA thioesterase-like N-terminal HotDog" evidence="2">
    <location>
        <begin position="147"/>
        <end position="231"/>
    </location>
</feature>
<evidence type="ECO:0000259" key="3">
    <source>
        <dbReference type="Pfam" id="PF20789"/>
    </source>
</evidence>
<dbReference type="GO" id="GO:0005782">
    <property type="term" value="C:peroxisomal matrix"/>
    <property type="evidence" value="ECO:0007669"/>
    <property type="project" value="UniProtKB-SubCell"/>
</dbReference>
<keyword evidence="1" id="KW-0472">Membrane</keyword>
<dbReference type="Gene3D" id="3.10.129.10">
    <property type="entry name" value="Hotdog Thioesterase"/>
    <property type="match status" value="2"/>
</dbReference>
<dbReference type="PANTHER" id="PTHR11066:SF34">
    <property type="entry name" value="ACYL-COENZYME A THIOESTERASE 8"/>
    <property type="match status" value="1"/>
</dbReference>
<dbReference type="FunFam" id="3.10.129.10:FF:000074">
    <property type="entry name" value="Acyl-CoA thioesterase II"/>
    <property type="match status" value="1"/>
</dbReference>
<dbReference type="InterPro" id="IPR049450">
    <property type="entry name" value="ACOT8-like_C"/>
</dbReference>
<feature type="domain" description="Acyl-CoA thioesterase-like C-terminal" evidence="3">
    <location>
        <begin position="276"/>
        <end position="460"/>
    </location>
</feature>
<dbReference type="VEuPathDB" id="FungiDB:AFLA_004018"/>
<dbReference type="GO" id="GO:0047617">
    <property type="term" value="F:fatty acyl-CoA hydrolase activity"/>
    <property type="evidence" value="ECO:0007669"/>
    <property type="project" value="InterPro"/>
</dbReference>
<dbReference type="VEuPathDB" id="FungiDB:F9C07_2228025"/>
<dbReference type="VEuPathDB" id="FungiDB:F9C07_2228024"/>
<dbReference type="EMBL" id="ML734574">
    <property type="protein sequence ID" value="KAB8249126.1"/>
    <property type="molecule type" value="Genomic_DNA"/>
</dbReference>
<protein>
    <submittedName>
        <fullName evidence="4">Thioesterase-like superfamily-domain-containing protein</fullName>
    </submittedName>
</protein>
<feature type="transmembrane region" description="Helical" evidence="1">
    <location>
        <begin position="40"/>
        <end position="61"/>
    </location>
</feature>
<sequence>MDSPQYQELGLVSQEQQPIDQETVRATWKFLAGLSSNLTLVGPCLFSNLLGLLNVVLNILCRKLLPIGRLETVGMVLASIFAVLYALCALWAYGRDIADEIRVDDADRTMIPLTEEEMQRQQLLRLLQENQGKKRSSAKDVFTNTRPLWHPPGARGIYGGAAIAQSLAAAMRTVPSDFAVHSMHCYFVLAGDSEIPILYHVERVRDGRSFITRTVQARQRGRPIFTTTLSFSRANSGGKKKLEHATSMPDVTLPDDSPADVKRRLYNAGGGPFESHKLGTVNRDSSKPEDKRIRRCMRARGNISEAGGHHAHLSALAYVTDSYFIGTVSRVHDIPRFASPAELKAALNALKNPSDLDDDEISRAFKELKEEEAAELRRRLEGALSKAEDPKNKHKHKEVGMMVSLDHSIYFHNPWAFRADEWMVTEMESPWAGEGRGLVLQNIWSKDGTLIATCTQEGVVRLKQDEPPRSKI</sequence>
<keyword evidence="1" id="KW-1133">Transmembrane helix</keyword>
<dbReference type="GO" id="GO:0006637">
    <property type="term" value="P:acyl-CoA metabolic process"/>
    <property type="evidence" value="ECO:0007669"/>
    <property type="project" value="InterPro"/>
</dbReference>
<dbReference type="InterPro" id="IPR049449">
    <property type="entry name" value="TesB_ACOT8-like_N"/>
</dbReference>
<evidence type="ECO:0000256" key="1">
    <source>
        <dbReference type="SAM" id="Phobius"/>
    </source>
</evidence>
<dbReference type="Proteomes" id="UP000325434">
    <property type="component" value="Unassembled WGS sequence"/>
</dbReference>